<reference evidence="2 3" key="1">
    <citation type="journal article" date="2016" name="Nat. Commun.">
        <title>Thousands of microbial genomes shed light on interconnected biogeochemical processes in an aquifer system.</title>
        <authorList>
            <person name="Anantharaman K."/>
            <person name="Brown C.T."/>
            <person name="Hug L.A."/>
            <person name="Sharon I."/>
            <person name="Castelle C.J."/>
            <person name="Probst A.J."/>
            <person name="Thomas B.C."/>
            <person name="Singh A."/>
            <person name="Wilkins M.J."/>
            <person name="Karaoz U."/>
            <person name="Brodie E.L."/>
            <person name="Williams K.H."/>
            <person name="Hubbard S.S."/>
            <person name="Banfield J.F."/>
        </authorList>
    </citation>
    <scope>NUCLEOTIDE SEQUENCE [LARGE SCALE GENOMIC DNA]</scope>
</reference>
<dbReference type="SUPFAM" id="SSF50346">
    <property type="entry name" value="PRC-barrel domain"/>
    <property type="match status" value="1"/>
</dbReference>
<sequence>MRITYKQLKKLPVETKSGKYLGRLRDIVFEIDEQIVVQYGVSPSLLSGKKYLISREQVLNISAEKVVVDDSVMRVNDKISVENDLSIGKVEVEGAVMRE</sequence>
<name>A0A1F6MQR6_9BACT</name>
<accession>A0A1F6MQR6</accession>
<evidence type="ECO:0000313" key="2">
    <source>
        <dbReference type="EMBL" id="OGH74009.1"/>
    </source>
</evidence>
<proteinExistence type="predicted"/>
<organism evidence="2 3">
    <name type="scientific">Candidatus Magasanikbacteria bacterium RIFCSPLOWO2_12_FULL_43_12</name>
    <dbReference type="NCBI Taxonomy" id="1798692"/>
    <lineage>
        <taxon>Bacteria</taxon>
        <taxon>Candidatus Magasanikiibacteriota</taxon>
    </lineage>
</organism>
<gene>
    <name evidence="2" type="ORF">A3G00_02205</name>
</gene>
<comment type="caution">
    <text evidence="2">The sequence shown here is derived from an EMBL/GenBank/DDBJ whole genome shotgun (WGS) entry which is preliminary data.</text>
</comment>
<dbReference type="Proteomes" id="UP000178347">
    <property type="component" value="Unassembled WGS sequence"/>
</dbReference>
<dbReference type="InterPro" id="IPR011033">
    <property type="entry name" value="PRC_barrel-like_sf"/>
</dbReference>
<evidence type="ECO:0000313" key="3">
    <source>
        <dbReference type="Proteomes" id="UP000178347"/>
    </source>
</evidence>
<protein>
    <recommendedName>
        <fullName evidence="1">PRC-barrel domain-containing protein</fullName>
    </recommendedName>
</protein>
<dbReference type="Gene3D" id="2.30.30.240">
    <property type="entry name" value="PRC-barrel domain"/>
    <property type="match status" value="1"/>
</dbReference>
<dbReference type="STRING" id="1798692.A3G00_02205"/>
<dbReference type="Pfam" id="PF05239">
    <property type="entry name" value="PRC"/>
    <property type="match status" value="1"/>
</dbReference>
<dbReference type="EMBL" id="MFQN01000032">
    <property type="protein sequence ID" value="OGH74009.1"/>
    <property type="molecule type" value="Genomic_DNA"/>
</dbReference>
<dbReference type="AlphaFoldDB" id="A0A1F6MQR6"/>
<feature type="domain" description="PRC-barrel" evidence="1">
    <location>
        <begin position="3"/>
        <end position="70"/>
    </location>
</feature>
<dbReference type="InterPro" id="IPR027275">
    <property type="entry name" value="PRC-brl_dom"/>
</dbReference>
<evidence type="ECO:0000259" key="1">
    <source>
        <dbReference type="Pfam" id="PF05239"/>
    </source>
</evidence>